<dbReference type="GO" id="GO:0045493">
    <property type="term" value="P:xylan catabolic process"/>
    <property type="evidence" value="ECO:0007669"/>
    <property type="project" value="UniProtKB-KW"/>
</dbReference>
<keyword evidence="6" id="KW-0732">Signal</keyword>
<comment type="similarity">
    <text evidence="3 15">Belongs to the glycosyl hydrolase 43 family.</text>
</comment>
<evidence type="ECO:0000256" key="4">
    <source>
        <dbReference type="ARBA" id="ARBA00022525"/>
    </source>
</evidence>
<dbReference type="InterPro" id="IPR050727">
    <property type="entry name" value="GH43_arabinanases"/>
</dbReference>
<protein>
    <recommendedName>
        <fullName evidence="19">Arabinan endo-1,5-alpha-L-arabinosidase</fullName>
    </recommendedName>
</protein>
<evidence type="ECO:0000256" key="7">
    <source>
        <dbReference type="ARBA" id="ARBA00022801"/>
    </source>
</evidence>
<dbReference type="PANTHER" id="PTHR43301">
    <property type="entry name" value="ARABINAN ENDO-1,5-ALPHA-L-ARABINOSIDASE"/>
    <property type="match status" value="1"/>
</dbReference>
<evidence type="ECO:0000256" key="12">
    <source>
        <dbReference type="ARBA" id="ARBA00025221"/>
    </source>
</evidence>
<dbReference type="AlphaFoldDB" id="A0A7R7XRV5"/>
<comment type="pathway">
    <text evidence="2">Glycan metabolism; L-arabinan degradation.</text>
</comment>
<name>A0A7R7XRV5_9EURO</name>
<dbReference type="GO" id="GO:0004553">
    <property type="term" value="F:hydrolase activity, hydrolyzing O-glycosyl compounds"/>
    <property type="evidence" value="ECO:0007669"/>
    <property type="project" value="InterPro"/>
</dbReference>
<dbReference type="GO" id="GO:0005576">
    <property type="term" value="C:extracellular region"/>
    <property type="evidence" value="ECO:0007669"/>
    <property type="project" value="UniProtKB-SubCell"/>
</dbReference>
<evidence type="ECO:0000256" key="9">
    <source>
        <dbReference type="ARBA" id="ARBA00023277"/>
    </source>
</evidence>
<feature type="compositionally biased region" description="Basic and acidic residues" evidence="16">
    <location>
        <begin position="1"/>
        <end position="11"/>
    </location>
</feature>
<dbReference type="Proteomes" id="UP000654913">
    <property type="component" value="Chromosome 5"/>
</dbReference>
<accession>A0A7R7XRV5</accession>
<evidence type="ECO:0000256" key="16">
    <source>
        <dbReference type="SAM" id="MobiDB-lite"/>
    </source>
</evidence>
<keyword evidence="18" id="KW-1185">Reference proteome</keyword>
<dbReference type="RefSeq" id="XP_041558804.1">
    <property type="nucleotide sequence ID" value="XM_041706416.1"/>
</dbReference>
<dbReference type="SUPFAM" id="SSF75005">
    <property type="entry name" value="Arabinanase/levansucrase/invertase"/>
    <property type="match status" value="1"/>
</dbReference>
<evidence type="ECO:0000256" key="3">
    <source>
        <dbReference type="ARBA" id="ARBA00009865"/>
    </source>
</evidence>
<feature type="active site" description="Proton donor" evidence="13">
    <location>
        <position position="317"/>
    </location>
</feature>
<evidence type="ECO:0000313" key="18">
    <source>
        <dbReference type="Proteomes" id="UP000654913"/>
    </source>
</evidence>
<dbReference type="InterPro" id="IPR006710">
    <property type="entry name" value="Glyco_hydro_43"/>
</dbReference>
<feature type="active site" description="Proton acceptor" evidence="13">
    <location>
        <position position="121"/>
    </location>
</feature>
<evidence type="ECO:0000256" key="11">
    <source>
        <dbReference type="ARBA" id="ARBA00023326"/>
    </source>
</evidence>
<dbReference type="OrthoDB" id="195678at2759"/>
<reference evidence="17" key="1">
    <citation type="submission" date="2021-01" db="EMBL/GenBank/DDBJ databases">
        <authorList>
            <consortium name="Aspergillus puulaauensis MK2 genome sequencing consortium"/>
            <person name="Kazuki M."/>
            <person name="Futagami T."/>
        </authorList>
    </citation>
    <scope>NUCLEOTIDE SEQUENCE</scope>
    <source>
        <strain evidence="17">MK2</strain>
    </source>
</reference>
<dbReference type="Pfam" id="PF04616">
    <property type="entry name" value="Glyco_hydro_43"/>
    <property type="match status" value="1"/>
</dbReference>
<dbReference type="EMBL" id="AP024447">
    <property type="protein sequence ID" value="BCS26610.1"/>
    <property type="molecule type" value="Genomic_DNA"/>
</dbReference>
<keyword evidence="8" id="KW-0325">Glycoprotein</keyword>
<evidence type="ECO:0000256" key="10">
    <source>
        <dbReference type="ARBA" id="ARBA00023295"/>
    </source>
</evidence>
<feature type="site" description="Important for catalytic activity, responsible for pKa modulation of the active site Glu and correct orientation of both the proton donor and substrate" evidence="14">
    <location>
        <position position="241"/>
    </location>
</feature>
<keyword evidence="9" id="KW-0119">Carbohydrate metabolism</keyword>
<keyword evidence="11" id="KW-0624">Polysaccharide degradation</keyword>
<dbReference type="CDD" id="cd18831">
    <property type="entry name" value="GH43_AnAbnA-like"/>
    <property type="match status" value="1"/>
</dbReference>
<evidence type="ECO:0000256" key="13">
    <source>
        <dbReference type="PIRSR" id="PIRSR606710-1"/>
    </source>
</evidence>
<reference evidence="17" key="2">
    <citation type="submission" date="2021-02" db="EMBL/GenBank/DDBJ databases">
        <title>Aspergillus puulaauensis MK2 genome sequence.</title>
        <authorList>
            <person name="Futagami T."/>
            <person name="Mori K."/>
            <person name="Kadooka C."/>
            <person name="Tanaka T."/>
        </authorList>
    </citation>
    <scope>NUCLEOTIDE SEQUENCE</scope>
    <source>
        <strain evidence="17">MK2</strain>
    </source>
</reference>
<keyword evidence="10 15" id="KW-0326">Glycosidase</keyword>
<proteinExistence type="inferred from homology"/>
<keyword evidence="7 15" id="KW-0378">Hydrolase</keyword>
<evidence type="ECO:0000256" key="14">
    <source>
        <dbReference type="PIRSR" id="PIRSR606710-2"/>
    </source>
</evidence>
<evidence type="ECO:0000256" key="8">
    <source>
        <dbReference type="ARBA" id="ARBA00023180"/>
    </source>
</evidence>
<evidence type="ECO:0000256" key="5">
    <source>
        <dbReference type="ARBA" id="ARBA00022651"/>
    </source>
</evidence>
<evidence type="ECO:0000256" key="6">
    <source>
        <dbReference type="ARBA" id="ARBA00022729"/>
    </source>
</evidence>
<comment type="function">
    <text evidence="12">Endo-1,5-alpha-L-arabinanase involved in degradation of pectin. Its preferred substrate is linear 1,5-alpha-L-arabinan.</text>
</comment>
<keyword evidence="5" id="KW-0858">Xylan degradation</keyword>
<evidence type="ECO:0000256" key="1">
    <source>
        <dbReference type="ARBA" id="ARBA00004613"/>
    </source>
</evidence>
<dbReference type="PANTHER" id="PTHR43301:SF4">
    <property type="entry name" value="ARABINAN ENDO-1,5-ALPHA-L-ARABINOSIDASE B"/>
    <property type="match status" value="1"/>
</dbReference>
<evidence type="ECO:0000313" key="17">
    <source>
        <dbReference type="EMBL" id="BCS26610.1"/>
    </source>
</evidence>
<gene>
    <name evidence="17" type="ORF">APUU_51321S</name>
</gene>
<sequence length="482" mass="53078">MHGSSRLRDAESATLLPWPVPRPGGKGRRRSSSRSRSRSRDSSSSRSRLSSIAIRRLTLSRRRFLKMAILLAVLLLVSLAYSARIRPSLFRGANDTVFHEDGPSRTDGYARAHGTDFLIHDPSIVQVGDTFYSYSVAPGIAVHESSSLDGPWTQTGSVLGGNSVITKGDNKAPWAPNTVQIGDKFYCYYAVSNAGCRDSAIGVASSNSPGPGDWTDHGLILQSGTGDDSDTFPMDQSNAIDANVFVDFDNSAYLIFGSFWTGIWQVKLDDDLVSVEGNDTKSLSSSHLAAEPGKVWRSSRKAASPVCGDPTGGHPIEGAFLAYQEPYYYLWYSWGRCCEFKDPKMRTNGQEYRIRVGRSDNVRGPFVDKQGNDLVDGGGETVYASNGDVFAPGGQGIMSDLTGDILYYHYRECPPYPFRLHGPTNDMSSQFLHQLRIRPSKTWMEPAGIRGRLACRSLLEYLHSDLDISRIYPPYLDSIHTA</sequence>
<dbReference type="InterPro" id="IPR023296">
    <property type="entry name" value="Glyco_hydro_beta-prop_sf"/>
</dbReference>
<evidence type="ECO:0000256" key="2">
    <source>
        <dbReference type="ARBA" id="ARBA00004834"/>
    </source>
</evidence>
<comment type="subcellular location">
    <subcellularLocation>
        <location evidence="1">Secreted</location>
    </subcellularLocation>
</comment>
<evidence type="ECO:0000256" key="15">
    <source>
        <dbReference type="RuleBase" id="RU361187"/>
    </source>
</evidence>
<evidence type="ECO:0008006" key="19">
    <source>
        <dbReference type="Google" id="ProtNLM"/>
    </source>
</evidence>
<keyword evidence="4" id="KW-0964">Secreted</keyword>
<organism evidence="17 18">
    <name type="scientific">Aspergillus puulaauensis</name>
    <dbReference type="NCBI Taxonomy" id="1220207"/>
    <lineage>
        <taxon>Eukaryota</taxon>
        <taxon>Fungi</taxon>
        <taxon>Dikarya</taxon>
        <taxon>Ascomycota</taxon>
        <taxon>Pezizomycotina</taxon>
        <taxon>Eurotiomycetes</taxon>
        <taxon>Eurotiomycetidae</taxon>
        <taxon>Eurotiales</taxon>
        <taxon>Aspergillaceae</taxon>
        <taxon>Aspergillus</taxon>
    </lineage>
</organism>
<feature type="compositionally biased region" description="Basic residues" evidence="16">
    <location>
        <begin position="25"/>
        <end position="37"/>
    </location>
</feature>
<dbReference type="KEGG" id="apuu:APUU_51321S"/>
<dbReference type="GeneID" id="64976615"/>
<feature type="region of interest" description="Disordered" evidence="16">
    <location>
        <begin position="1"/>
        <end position="45"/>
    </location>
</feature>
<dbReference type="Gene3D" id="2.115.10.20">
    <property type="entry name" value="Glycosyl hydrolase domain, family 43"/>
    <property type="match status" value="1"/>
</dbReference>